<proteinExistence type="predicted"/>
<reference evidence="1 2" key="1">
    <citation type="submission" date="2024-10" db="EMBL/GenBank/DDBJ databases">
        <title>The Natural Products Discovery Center: Release of the First 8490 Sequenced Strains for Exploring Actinobacteria Biosynthetic Diversity.</title>
        <authorList>
            <person name="Kalkreuter E."/>
            <person name="Kautsar S.A."/>
            <person name="Yang D."/>
            <person name="Bader C.D."/>
            <person name="Teijaro C.N."/>
            <person name="Fluegel L."/>
            <person name="Davis C.M."/>
            <person name="Simpson J.R."/>
            <person name="Lauterbach L."/>
            <person name="Steele A.D."/>
            <person name="Gui C."/>
            <person name="Meng S."/>
            <person name="Li G."/>
            <person name="Viehrig K."/>
            <person name="Ye F."/>
            <person name="Su P."/>
            <person name="Kiefer A.F."/>
            <person name="Nichols A."/>
            <person name="Cepeda A.J."/>
            <person name="Yan W."/>
            <person name="Fan B."/>
            <person name="Jiang Y."/>
            <person name="Adhikari A."/>
            <person name="Zheng C.-J."/>
            <person name="Schuster L."/>
            <person name="Cowan T.M."/>
            <person name="Smanski M.J."/>
            <person name="Chevrette M.G."/>
            <person name="De Carvalho L.P.S."/>
            <person name="Shen B."/>
        </authorList>
    </citation>
    <scope>NUCLEOTIDE SEQUENCE [LARGE SCALE GENOMIC DNA]</scope>
    <source>
        <strain evidence="1 2">NPDC002593</strain>
    </source>
</reference>
<evidence type="ECO:0000313" key="1">
    <source>
        <dbReference type="EMBL" id="MFF3574956.1"/>
    </source>
</evidence>
<dbReference type="EMBL" id="JBIAQY010000033">
    <property type="protein sequence ID" value="MFF3574956.1"/>
    <property type="molecule type" value="Genomic_DNA"/>
</dbReference>
<dbReference type="Proteomes" id="UP001601992">
    <property type="component" value="Unassembled WGS sequence"/>
</dbReference>
<name>A0ABW6SIG7_9NOCA</name>
<comment type="caution">
    <text evidence="1">The sequence shown here is derived from an EMBL/GenBank/DDBJ whole genome shotgun (WGS) entry which is preliminary data.</text>
</comment>
<dbReference type="RefSeq" id="WP_387407012.1">
    <property type="nucleotide sequence ID" value="NZ_JBIAQY010000033.1"/>
</dbReference>
<feature type="non-terminal residue" evidence="1">
    <location>
        <position position="1"/>
    </location>
</feature>
<evidence type="ECO:0000313" key="2">
    <source>
        <dbReference type="Proteomes" id="UP001601992"/>
    </source>
</evidence>
<gene>
    <name evidence="1" type="ORF">ACFYXQ_45155</name>
</gene>
<keyword evidence="2" id="KW-1185">Reference proteome</keyword>
<organism evidence="1 2">
    <name type="scientific">Nocardia jiangxiensis</name>
    <dbReference type="NCBI Taxonomy" id="282685"/>
    <lineage>
        <taxon>Bacteria</taxon>
        <taxon>Bacillati</taxon>
        <taxon>Actinomycetota</taxon>
        <taxon>Actinomycetes</taxon>
        <taxon>Mycobacteriales</taxon>
        <taxon>Nocardiaceae</taxon>
        <taxon>Nocardia</taxon>
    </lineage>
</organism>
<protein>
    <submittedName>
        <fullName evidence="1">Uncharacterized protein</fullName>
    </submittedName>
</protein>
<accession>A0ABW6SIG7</accession>
<sequence>GFGALYGAPRRPRHSAFGHALRGRSDEPAPKTLGLALLSLSLRGRLPADRDASPLGALAVGEIEWELLGEVAR</sequence>